<dbReference type="Gene3D" id="3.40.50.720">
    <property type="entry name" value="NAD(P)-binding Rossmann-like Domain"/>
    <property type="match status" value="1"/>
</dbReference>
<feature type="domain" description="DUF1731" evidence="2">
    <location>
        <begin position="247"/>
        <end position="295"/>
    </location>
</feature>
<dbReference type="EMBL" id="CAEZUL010000061">
    <property type="protein sequence ID" value="CAB4599755.1"/>
    <property type="molecule type" value="Genomic_DNA"/>
</dbReference>
<dbReference type="InterPro" id="IPR036291">
    <property type="entry name" value="NAD(P)-bd_dom_sf"/>
</dbReference>
<dbReference type="SUPFAM" id="SSF51735">
    <property type="entry name" value="NAD(P)-binding Rossmann-fold domains"/>
    <property type="match status" value="1"/>
</dbReference>
<dbReference type="InterPro" id="IPR013549">
    <property type="entry name" value="DUF1731"/>
</dbReference>
<dbReference type="PANTHER" id="PTHR11092">
    <property type="entry name" value="SUGAR NUCLEOTIDE EPIMERASE RELATED"/>
    <property type="match status" value="1"/>
</dbReference>
<reference evidence="3" key="1">
    <citation type="submission" date="2020-05" db="EMBL/GenBank/DDBJ databases">
        <authorList>
            <person name="Chiriac C."/>
            <person name="Salcher M."/>
            <person name="Ghai R."/>
            <person name="Kavagutti S V."/>
        </authorList>
    </citation>
    <scope>NUCLEOTIDE SEQUENCE</scope>
</reference>
<evidence type="ECO:0000259" key="2">
    <source>
        <dbReference type="Pfam" id="PF08338"/>
    </source>
</evidence>
<proteinExistence type="predicted"/>
<sequence>MKILITGASGLIGQALTAQLKASGHTTVAAVRREPRRNDEVQWNPATGVMSPSAFDGVDAVVHLAGAGIGDKRWTDSYKMEILESRTLGTKLLADTMAALPVKPQVFLSGSAIGIYGERDDSELNEKSTIGTGFLADVCRDWEAASASASAAGIRTVLLRTGIVLSPKGGALKKQLPLFKLGLGGKFGNGKQWQSWISITDEVNAIIHLLTSNVSGPVNLTAPTPVTNADFTQTLASVLSRPALIPIPSFGPKLLLGGELANALLFTGQRVNPSVLLADGFTFSHPTLDGALRALLGK</sequence>
<dbReference type="PANTHER" id="PTHR11092:SF0">
    <property type="entry name" value="EPIMERASE FAMILY PROTEIN SDR39U1"/>
    <property type="match status" value="1"/>
</dbReference>
<dbReference type="CDD" id="cd05242">
    <property type="entry name" value="SDR_a8"/>
    <property type="match status" value="1"/>
</dbReference>
<accession>A0A6J6GLK9</accession>
<dbReference type="Pfam" id="PF08338">
    <property type="entry name" value="DUF1731"/>
    <property type="match status" value="1"/>
</dbReference>
<protein>
    <submittedName>
        <fullName evidence="3">Unannotated protein</fullName>
    </submittedName>
</protein>
<feature type="domain" description="NAD-dependent epimerase/dehydratase" evidence="1">
    <location>
        <begin position="3"/>
        <end position="217"/>
    </location>
</feature>
<name>A0A6J6GLK9_9ZZZZ</name>
<organism evidence="3">
    <name type="scientific">freshwater metagenome</name>
    <dbReference type="NCBI Taxonomy" id="449393"/>
    <lineage>
        <taxon>unclassified sequences</taxon>
        <taxon>metagenomes</taxon>
        <taxon>ecological metagenomes</taxon>
    </lineage>
</organism>
<evidence type="ECO:0000259" key="1">
    <source>
        <dbReference type="Pfam" id="PF01370"/>
    </source>
</evidence>
<dbReference type="InterPro" id="IPR010099">
    <property type="entry name" value="SDR39U1"/>
</dbReference>
<evidence type="ECO:0000313" key="3">
    <source>
        <dbReference type="EMBL" id="CAB4599755.1"/>
    </source>
</evidence>
<dbReference type="InterPro" id="IPR001509">
    <property type="entry name" value="Epimerase_deHydtase"/>
</dbReference>
<dbReference type="Pfam" id="PF01370">
    <property type="entry name" value="Epimerase"/>
    <property type="match status" value="1"/>
</dbReference>
<dbReference type="NCBIfam" id="TIGR01777">
    <property type="entry name" value="yfcH"/>
    <property type="match status" value="1"/>
</dbReference>
<dbReference type="AlphaFoldDB" id="A0A6J6GLK9"/>
<gene>
    <name evidence="3" type="ORF">UFOPK1808_00677</name>
</gene>